<dbReference type="PROSITE" id="PS50048">
    <property type="entry name" value="ZN2_CY6_FUNGAL_2"/>
    <property type="match status" value="1"/>
</dbReference>
<dbReference type="EMBL" id="CAWUOM010000032">
    <property type="protein sequence ID" value="CAK7267185.1"/>
    <property type="molecule type" value="Genomic_DNA"/>
</dbReference>
<feature type="region of interest" description="Disordered" evidence="7">
    <location>
        <begin position="780"/>
        <end position="813"/>
    </location>
</feature>
<comment type="subcellular location">
    <subcellularLocation>
        <location evidence="1">Nucleus</location>
    </subcellularLocation>
</comment>
<feature type="domain" description="Zn(2)-C6 fungal-type" evidence="8">
    <location>
        <begin position="84"/>
        <end position="114"/>
    </location>
</feature>
<evidence type="ECO:0000256" key="4">
    <source>
        <dbReference type="ARBA" id="ARBA00023125"/>
    </source>
</evidence>
<dbReference type="InterPro" id="IPR021858">
    <property type="entry name" value="Fun_TF"/>
</dbReference>
<accession>A0ABP0DG24</accession>
<evidence type="ECO:0000259" key="8">
    <source>
        <dbReference type="PROSITE" id="PS50048"/>
    </source>
</evidence>
<evidence type="ECO:0000256" key="3">
    <source>
        <dbReference type="ARBA" id="ARBA00023015"/>
    </source>
</evidence>
<dbReference type="SMART" id="SM00066">
    <property type="entry name" value="GAL4"/>
    <property type="match status" value="1"/>
</dbReference>
<name>A0ABP0DG24_9PEZI</name>
<keyword evidence="2" id="KW-0862">Zinc</keyword>
<comment type="caution">
    <text evidence="9">The sequence shown here is derived from an EMBL/GenBank/DDBJ whole genome shotgun (WGS) entry which is preliminary data.</text>
</comment>
<dbReference type="InterPro" id="IPR036864">
    <property type="entry name" value="Zn2-C6_fun-type_DNA-bd_sf"/>
</dbReference>
<keyword evidence="4 9" id="KW-0238">DNA-binding</keyword>
<dbReference type="Proteomes" id="UP001642501">
    <property type="component" value="Unassembled WGS sequence"/>
</dbReference>
<feature type="compositionally biased region" description="Polar residues" evidence="7">
    <location>
        <begin position="794"/>
        <end position="806"/>
    </location>
</feature>
<protein>
    <submittedName>
        <fullName evidence="9">DNA-binding transcriptional regulator ume6</fullName>
    </submittedName>
</protein>
<evidence type="ECO:0000256" key="7">
    <source>
        <dbReference type="SAM" id="MobiDB-lite"/>
    </source>
</evidence>
<evidence type="ECO:0000313" key="10">
    <source>
        <dbReference type="Proteomes" id="UP001642501"/>
    </source>
</evidence>
<evidence type="ECO:0000256" key="1">
    <source>
        <dbReference type="ARBA" id="ARBA00004123"/>
    </source>
</evidence>
<reference evidence="9 10" key="1">
    <citation type="submission" date="2024-01" db="EMBL/GenBank/DDBJ databases">
        <authorList>
            <person name="Allen C."/>
            <person name="Tagirdzhanova G."/>
        </authorList>
    </citation>
    <scope>NUCLEOTIDE SEQUENCE [LARGE SCALE GENOMIC DNA]</scope>
    <source>
        <strain evidence="9 10">CBS 573.63</strain>
    </source>
</reference>
<keyword evidence="3" id="KW-0805">Transcription regulation</keyword>
<dbReference type="InterPro" id="IPR001138">
    <property type="entry name" value="Zn2Cys6_DnaBD"/>
</dbReference>
<evidence type="ECO:0000256" key="5">
    <source>
        <dbReference type="ARBA" id="ARBA00023163"/>
    </source>
</evidence>
<feature type="compositionally biased region" description="Basic and acidic residues" evidence="7">
    <location>
        <begin position="784"/>
        <end position="793"/>
    </location>
</feature>
<sequence length="841" mass="92300">MASPSPDPMLSSVETTVNIQKGPNKSKIFLAKSTMTAVSMAVSHTAKPKAVSSTPAKAKVAAATASSDATRQRSTQMHRRSRTGCYTCRLRRKKCDEGAPICSACKHLGLTCEYDRPHWWSNNDARRSQKDDIKVIIKRKKLSEKVAASMQASIVDSPSGPSRSSQSSTKLSNTVLPISVTFSDSFDRARSDSVDSHYPTATFDFNSPPTSSSEYGNLLTNGDSSSAFSTPQMHPDYMFGSGIAPFEVDITTERQVFVNNVPTMHESTASSISTYHTLQLPGNMLPPYLMYEDGTMVIDPTAGAPVAAGLDMTGTCVDPQLTQPIRVNRTGDQWTEQVHSERLESTTDEVPTMHFKDATQEAACQMATELEDGDKYLLEHFVQYVLPTLFPILEINQDGFAGSDVILPALQSNECYLHCCLGVSAQHLKALLGSAQIEAQAQGQPGQLVATADLDADIMRHRYSIISALCDALPRDENQQQVLESALALISFQCSVCRYDDALPDVPWYQHFQAAATLAQKLNLPSHVRTATISPEVTSPATTGDAHALENVGSLTNFNMTLMSWVDILGATMLGCPPVFAHTYREKLMSQPHLSSLGLQKLMGCEDRIMYLISEIACLEALKASGMDDITLCRHVSVLGDQIGRTELGEEPAALPFNANGTLNSKQLRVNITAAFRLAARIYLCSLIPGFCPSQASCRGLVDKLTTVLQTIPCGPAGFDRCVVWAYLMAGFASLPCSNFRVFFADRIAQMGDNAGVGSFGRVVPLLHEMWLQQNDTMQQLSEEQNREHEHLQTQHPQQRESSIGRSESPADEDEIEQMLPTQFVHWREVMLMKGWNFLLM</sequence>
<evidence type="ECO:0000313" key="9">
    <source>
        <dbReference type="EMBL" id="CAK7267185.1"/>
    </source>
</evidence>
<dbReference type="PANTHER" id="PTHR37534">
    <property type="entry name" value="TRANSCRIPTIONAL ACTIVATOR PROTEIN UGA3"/>
    <property type="match status" value="1"/>
</dbReference>
<proteinExistence type="predicted"/>
<dbReference type="PANTHER" id="PTHR37534:SF12">
    <property type="entry name" value="ZN(2)-C6 FUNGAL-TYPE DOMAIN-CONTAINING PROTEIN"/>
    <property type="match status" value="1"/>
</dbReference>
<keyword evidence="6" id="KW-0539">Nucleus</keyword>
<gene>
    <name evidence="9" type="primary">UME6</name>
    <name evidence="9" type="ORF">SEPCBS57363_002470</name>
</gene>
<dbReference type="PROSITE" id="PS00463">
    <property type="entry name" value="ZN2_CY6_FUNGAL_1"/>
    <property type="match status" value="1"/>
</dbReference>
<dbReference type="CDD" id="cd00067">
    <property type="entry name" value="GAL4"/>
    <property type="match status" value="1"/>
</dbReference>
<dbReference type="Pfam" id="PF11951">
    <property type="entry name" value="Fungal_trans_2"/>
    <property type="match status" value="1"/>
</dbReference>
<evidence type="ECO:0000256" key="2">
    <source>
        <dbReference type="ARBA" id="ARBA00022833"/>
    </source>
</evidence>
<dbReference type="Pfam" id="PF00172">
    <property type="entry name" value="Zn_clus"/>
    <property type="match status" value="1"/>
</dbReference>
<keyword evidence="5" id="KW-0804">Transcription</keyword>
<keyword evidence="10" id="KW-1185">Reference proteome</keyword>
<dbReference type="Gene3D" id="4.10.240.10">
    <property type="entry name" value="Zn(2)-C6 fungal-type DNA-binding domain"/>
    <property type="match status" value="1"/>
</dbReference>
<organism evidence="9 10">
    <name type="scientific">Sporothrix epigloea</name>
    <dbReference type="NCBI Taxonomy" id="1892477"/>
    <lineage>
        <taxon>Eukaryota</taxon>
        <taxon>Fungi</taxon>
        <taxon>Dikarya</taxon>
        <taxon>Ascomycota</taxon>
        <taxon>Pezizomycotina</taxon>
        <taxon>Sordariomycetes</taxon>
        <taxon>Sordariomycetidae</taxon>
        <taxon>Ophiostomatales</taxon>
        <taxon>Ophiostomataceae</taxon>
        <taxon>Sporothrix</taxon>
    </lineage>
</organism>
<evidence type="ECO:0000256" key="6">
    <source>
        <dbReference type="ARBA" id="ARBA00023242"/>
    </source>
</evidence>
<dbReference type="SUPFAM" id="SSF57701">
    <property type="entry name" value="Zn2/Cys6 DNA-binding domain"/>
    <property type="match status" value="1"/>
</dbReference>
<dbReference type="GO" id="GO:0003677">
    <property type="term" value="F:DNA binding"/>
    <property type="evidence" value="ECO:0007669"/>
    <property type="project" value="UniProtKB-KW"/>
</dbReference>